<dbReference type="Proteomes" id="UP001206925">
    <property type="component" value="Unassembled WGS sequence"/>
</dbReference>
<evidence type="ECO:0000313" key="3">
    <source>
        <dbReference type="Proteomes" id="UP001206925"/>
    </source>
</evidence>
<protein>
    <submittedName>
        <fullName evidence="2">Uncharacterized protein</fullName>
    </submittedName>
</protein>
<name>A0AAD5C245_AMBAR</name>
<gene>
    <name evidence="2" type="ORF">M8C21_032136</name>
</gene>
<feature type="compositionally biased region" description="Low complexity" evidence="1">
    <location>
        <begin position="49"/>
        <end position="58"/>
    </location>
</feature>
<organism evidence="2 3">
    <name type="scientific">Ambrosia artemisiifolia</name>
    <name type="common">Common ragweed</name>
    <dbReference type="NCBI Taxonomy" id="4212"/>
    <lineage>
        <taxon>Eukaryota</taxon>
        <taxon>Viridiplantae</taxon>
        <taxon>Streptophyta</taxon>
        <taxon>Embryophyta</taxon>
        <taxon>Tracheophyta</taxon>
        <taxon>Spermatophyta</taxon>
        <taxon>Magnoliopsida</taxon>
        <taxon>eudicotyledons</taxon>
        <taxon>Gunneridae</taxon>
        <taxon>Pentapetalae</taxon>
        <taxon>asterids</taxon>
        <taxon>campanulids</taxon>
        <taxon>Asterales</taxon>
        <taxon>Asteraceae</taxon>
        <taxon>Asteroideae</taxon>
        <taxon>Heliantheae alliance</taxon>
        <taxon>Heliantheae</taxon>
        <taxon>Ambrosia</taxon>
    </lineage>
</organism>
<evidence type="ECO:0000256" key="1">
    <source>
        <dbReference type="SAM" id="MobiDB-lite"/>
    </source>
</evidence>
<feature type="compositionally biased region" description="Gly residues" evidence="1">
    <location>
        <begin position="59"/>
        <end position="76"/>
    </location>
</feature>
<proteinExistence type="predicted"/>
<feature type="region of interest" description="Disordered" evidence="1">
    <location>
        <begin position="1"/>
        <end position="86"/>
    </location>
</feature>
<feature type="non-terminal residue" evidence="2">
    <location>
        <position position="1"/>
    </location>
</feature>
<dbReference type="EMBL" id="JAMZMK010009864">
    <property type="protein sequence ID" value="KAI7733983.1"/>
    <property type="molecule type" value="Genomic_DNA"/>
</dbReference>
<sequence>MARTMGRGSFAASGRGAGGGFGQDEVQAGERGVGRGSSQGNGEVGDQTVWRSGSRVVVRGGGHAGYRGVQRGGGDQAGDRGVGDDESVYHVMNSPIESSAGDDESTFHVAPVRRGSASQVQVPEPINQSRLDLDCRRRMHFQWEKKHNAQIYRYREKFIAVRDVAKAIAEQKHIEVGDDMSVLINFKPPWIKSETWEQRVNHWNTPEWKAKLRYLGVNCQLSAHEMWKQSHCKKGRKPLDKDPSCSSSLLLDVDSEGDVQAENLVLVDDRAEETWNYGKEHSKHPKFDEDLWSRAVGKNKGKVYGLGSVSDPCVHDREDP</sequence>
<accession>A0AAD5C245</accession>
<reference evidence="2" key="1">
    <citation type="submission" date="2022-06" db="EMBL/GenBank/DDBJ databases">
        <title>Uncovering the hologenomic basis of an extraordinary plant invasion.</title>
        <authorList>
            <person name="Bieker V.C."/>
            <person name="Martin M.D."/>
            <person name="Gilbert T."/>
            <person name="Hodgins K."/>
            <person name="Battlay P."/>
            <person name="Petersen B."/>
            <person name="Wilson J."/>
        </authorList>
    </citation>
    <scope>NUCLEOTIDE SEQUENCE</scope>
    <source>
        <strain evidence="2">AA19_3_7</strain>
        <tissue evidence="2">Leaf</tissue>
    </source>
</reference>
<feature type="compositionally biased region" description="Low complexity" evidence="1">
    <location>
        <begin position="1"/>
        <end position="14"/>
    </location>
</feature>
<comment type="caution">
    <text evidence="2">The sequence shown here is derived from an EMBL/GenBank/DDBJ whole genome shotgun (WGS) entry which is preliminary data.</text>
</comment>
<dbReference type="AlphaFoldDB" id="A0AAD5C245"/>
<feature type="compositionally biased region" description="Gly residues" evidence="1">
    <location>
        <begin position="34"/>
        <end position="43"/>
    </location>
</feature>
<keyword evidence="3" id="KW-1185">Reference proteome</keyword>
<evidence type="ECO:0000313" key="2">
    <source>
        <dbReference type="EMBL" id="KAI7733983.1"/>
    </source>
</evidence>